<dbReference type="EnsemblBacteria" id="ABA52459">
    <property type="protein sequence ID" value="ABA52459"/>
    <property type="gene ID" value="BURPS1710b_A1267"/>
</dbReference>
<name>Q3JJ29_BURP1</name>
<dbReference type="KEGG" id="bpm:BURPS1710b_A1267"/>
<protein>
    <submittedName>
        <fullName evidence="1">Uncharacterized protein</fullName>
    </submittedName>
</protein>
<sequence length="35" mass="3911">MRVIAPVPLGSGRRTARLKTMPALRAQTRDTAFDR</sequence>
<dbReference type="Proteomes" id="UP000002700">
    <property type="component" value="Chromosome II"/>
</dbReference>
<dbReference type="AlphaFoldDB" id="Q3JJ29"/>
<proteinExistence type="predicted"/>
<evidence type="ECO:0000313" key="1">
    <source>
        <dbReference type="EMBL" id="ABA52459.1"/>
    </source>
</evidence>
<gene>
    <name evidence="1" type="ordered locus">BURPS1710b_A1267</name>
</gene>
<reference evidence="1 2" key="1">
    <citation type="submission" date="2005-09" db="EMBL/GenBank/DDBJ databases">
        <authorList>
            <person name="Woods D.E."/>
            <person name="Nierman W.C."/>
        </authorList>
    </citation>
    <scope>NUCLEOTIDE SEQUENCE [LARGE SCALE GENOMIC DNA]</scope>
    <source>
        <strain evidence="1 2">1710b</strain>
    </source>
</reference>
<accession>Q3JJ29</accession>
<organism evidence="1 2">
    <name type="scientific">Burkholderia pseudomallei (strain 1710b)</name>
    <dbReference type="NCBI Taxonomy" id="320372"/>
    <lineage>
        <taxon>Bacteria</taxon>
        <taxon>Pseudomonadati</taxon>
        <taxon>Pseudomonadota</taxon>
        <taxon>Betaproteobacteria</taxon>
        <taxon>Burkholderiales</taxon>
        <taxon>Burkholderiaceae</taxon>
        <taxon>Burkholderia</taxon>
        <taxon>pseudomallei group</taxon>
    </lineage>
</organism>
<dbReference type="HOGENOM" id="CLU_3363811_0_0_4"/>
<dbReference type="EMBL" id="CP000125">
    <property type="protein sequence ID" value="ABA52459.1"/>
    <property type="molecule type" value="Genomic_DNA"/>
</dbReference>
<evidence type="ECO:0000313" key="2">
    <source>
        <dbReference type="Proteomes" id="UP000002700"/>
    </source>
</evidence>